<evidence type="ECO:0000313" key="2">
    <source>
        <dbReference type="EMBL" id="CAD7688595.1"/>
    </source>
</evidence>
<accession>A0A811ZIU4</accession>
<keyword evidence="3" id="KW-1185">Reference proteome</keyword>
<evidence type="ECO:0000313" key="3">
    <source>
        <dbReference type="Proteomes" id="UP000645828"/>
    </source>
</evidence>
<feature type="compositionally biased region" description="Basic and acidic residues" evidence="1">
    <location>
        <begin position="44"/>
        <end position="58"/>
    </location>
</feature>
<dbReference type="EMBL" id="CAJHUB010000768">
    <property type="protein sequence ID" value="CAD7688595.1"/>
    <property type="molecule type" value="Genomic_DNA"/>
</dbReference>
<comment type="caution">
    <text evidence="2">The sequence shown here is derived from an EMBL/GenBank/DDBJ whole genome shotgun (WGS) entry which is preliminary data.</text>
</comment>
<reference evidence="2" key="1">
    <citation type="submission" date="2020-12" db="EMBL/GenBank/DDBJ databases">
        <authorList>
            <consortium name="Molecular Ecology Group"/>
        </authorList>
    </citation>
    <scope>NUCLEOTIDE SEQUENCE</scope>
    <source>
        <strain evidence="2">TBG_1078</strain>
    </source>
</reference>
<evidence type="ECO:0000256" key="1">
    <source>
        <dbReference type="SAM" id="MobiDB-lite"/>
    </source>
</evidence>
<proteinExistence type="predicted"/>
<dbReference type="Proteomes" id="UP000645828">
    <property type="component" value="Unassembled WGS sequence"/>
</dbReference>
<feature type="region of interest" description="Disordered" evidence="1">
    <location>
        <begin position="44"/>
        <end position="112"/>
    </location>
</feature>
<sequence>MLEWIDLFFIGLRYYYKCNCEEQDKQTGLPAVHWEVKESLIEELKTKGRRKQPFEESRMNGPGRGRGRRRPCEEGGRDWSDVAASQRIPAVTRSQKRPGTDSTPGPPESRTF</sequence>
<feature type="compositionally biased region" description="Basic and acidic residues" evidence="1">
    <location>
        <begin position="70"/>
        <end position="80"/>
    </location>
</feature>
<dbReference type="AlphaFoldDB" id="A0A811ZIU4"/>
<organism evidence="2 3">
    <name type="scientific">Nyctereutes procyonoides</name>
    <name type="common">Raccoon dog</name>
    <name type="synonym">Canis procyonoides</name>
    <dbReference type="NCBI Taxonomy" id="34880"/>
    <lineage>
        <taxon>Eukaryota</taxon>
        <taxon>Metazoa</taxon>
        <taxon>Chordata</taxon>
        <taxon>Craniata</taxon>
        <taxon>Vertebrata</taxon>
        <taxon>Euteleostomi</taxon>
        <taxon>Mammalia</taxon>
        <taxon>Eutheria</taxon>
        <taxon>Laurasiatheria</taxon>
        <taxon>Carnivora</taxon>
        <taxon>Caniformia</taxon>
        <taxon>Canidae</taxon>
        <taxon>Nyctereutes</taxon>
    </lineage>
</organism>
<gene>
    <name evidence="2" type="ORF">NYPRO_LOCUS21388</name>
</gene>
<protein>
    <submittedName>
        <fullName evidence="2">(raccoon dog) hypothetical protein</fullName>
    </submittedName>
</protein>
<name>A0A811ZIU4_NYCPR</name>